<dbReference type="Gene3D" id="3.10.310.70">
    <property type="match status" value="1"/>
</dbReference>
<evidence type="ECO:0000259" key="1">
    <source>
        <dbReference type="Pfam" id="PF07969"/>
    </source>
</evidence>
<protein>
    <submittedName>
        <fullName evidence="2">Amidohydrolase</fullName>
    </submittedName>
</protein>
<comment type="caution">
    <text evidence="2">The sequence shown here is derived from an EMBL/GenBank/DDBJ whole genome shotgun (WGS) entry which is preliminary data.</text>
</comment>
<dbReference type="PANTHER" id="PTHR22642">
    <property type="entry name" value="IMIDAZOLONEPROPIONASE"/>
    <property type="match status" value="1"/>
</dbReference>
<dbReference type="InterPro" id="IPR013108">
    <property type="entry name" value="Amidohydro_3"/>
</dbReference>
<dbReference type="AlphaFoldDB" id="A0A5S3PXH3"/>
<keyword evidence="3" id="KW-1185">Reference proteome</keyword>
<proteinExistence type="predicted"/>
<dbReference type="Gene3D" id="3.20.20.140">
    <property type="entry name" value="Metal-dependent hydrolases"/>
    <property type="match status" value="1"/>
</dbReference>
<dbReference type="SUPFAM" id="SSF51338">
    <property type="entry name" value="Composite domain of metallo-dependent hydrolases"/>
    <property type="match status" value="1"/>
</dbReference>
<dbReference type="Proteomes" id="UP000310314">
    <property type="component" value="Unassembled WGS sequence"/>
</dbReference>
<gene>
    <name evidence="2" type="ORF">FEE95_00635</name>
</gene>
<dbReference type="InterPro" id="IPR032466">
    <property type="entry name" value="Metal_Hydrolase"/>
</dbReference>
<evidence type="ECO:0000313" key="2">
    <source>
        <dbReference type="EMBL" id="TMM57967.1"/>
    </source>
</evidence>
<sequence>MKNLRDNRDFNALRLASIFLSRFPKSSWRAYPRVVCLVSFIVFLCTSCEFLKEEVDMVVVNANVYTVDDDFSKADAFAVHKGKFVAVGTSEEIRKTYTADQIVDADGRTITPGLIDAHCHFYGLGLKQQEVDLVGTKSFEEVLERVQQFQRENQRDFILGDGWDQNDWELKEFPTKTELDELYPDIPVVLERVDGHAYLVNQVALDMAGIKWDTKVEGGEIVKKWTDGYSGITGVLIDNPMRLIDAIIPEPSLEAQVQALKDAERICMNYGLTTVNDAGLNRSTIELIDSLQQGGELSIRVYAMVSNTPENLKHYLYQGPVKTEKLNVRSVKVYGDGALGSRGAVLKKPYTDKWGHYGAMVTPIEEIEDLARRIAISEYQMNTHAIGDSANAVVLRTYEKALQGKNDRRWKVEHAQVVDAIDFDYFKNGVIPSIQPTHATSDMYWAEERLGEERIKGAYAYKKLLDKAGKVALGTDFPVEQVSPFLTFYAAVTRKDLDAFPKEGFQKQDALTREEALRGMTIWAAYSNFEENEKGSIEAGKFADFTIFNKDIMTVPAREIPTIMAEQTYIGGEVR</sequence>
<dbReference type="SUPFAM" id="SSF51556">
    <property type="entry name" value="Metallo-dependent hydrolases"/>
    <property type="match status" value="1"/>
</dbReference>
<keyword evidence="2" id="KW-0378">Hydrolase</keyword>
<feature type="domain" description="Amidohydrolase 3" evidence="1">
    <location>
        <begin position="101"/>
        <end position="574"/>
    </location>
</feature>
<organism evidence="2 3">
    <name type="scientific">Maribacter algarum</name>
    <name type="common">ex Zhang et al. 2020</name>
    <dbReference type="NCBI Taxonomy" id="2578118"/>
    <lineage>
        <taxon>Bacteria</taxon>
        <taxon>Pseudomonadati</taxon>
        <taxon>Bacteroidota</taxon>
        <taxon>Flavobacteriia</taxon>
        <taxon>Flavobacteriales</taxon>
        <taxon>Flavobacteriaceae</taxon>
        <taxon>Maribacter</taxon>
    </lineage>
</organism>
<evidence type="ECO:0000313" key="3">
    <source>
        <dbReference type="Proteomes" id="UP000310314"/>
    </source>
</evidence>
<name>A0A5S3PXH3_9FLAO</name>
<dbReference type="Gene3D" id="2.30.40.10">
    <property type="entry name" value="Urease, subunit C, domain 1"/>
    <property type="match status" value="1"/>
</dbReference>
<dbReference type="PANTHER" id="PTHR22642:SF2">
    <property type="entry name" value="PROTEIN LONG AFTER FAR-RED 3"/>
    <property type="match status" value="1"/>
</dbReference>
<dbReference type="CDD" id="cd01300">
    <property type="entry name" value="YtcJ_like"/>
    <property type="match status" value="1"/>
</dbReference>
<reference evidence="2 3" key="1">
    <citation type="submission" date="2019-05" db="EMBL/GenBank/DDBJ databases">
        <authorList>
            <person name="Zhang J.-Y."/>
            <person name="Feg X."/>
            <person name="Du Z.-J."/>
        </authorList>
    </citation>
    <scope>NUCLEOTIDE SEQUENCE [LARGE SCALE GENOMIC DNA]</scope>
    <source>
        <strain evidence="2 3">RZ26</strain>
    </source>
</reference>
<dbReference type="OrthoDB" id="9767366at2"/>
<dbReference type="GO" id="GO:0016810">
    <property type="term" value="F:hydrolase activity, acting on carbon-nitrogen (but not peptide) bonds"/>
    <property type="evidence" value="ECO:0007669"/>
    <property type="project" value="InterPro"/>
</dbReference>
<dbReference type="Pfam" id="PF07969">
    <property type="entry name" value="Amidohydro_3"/>
    <property type="match status" value="1"/>
</dbReference>
<dbReference type="InterPro" id="IPR033932">
    <property type="entry name" value="YtcJ-like"/>
</dbReference>
<dbReference type="InterPro" id="IPR011059">
    <property type="entry name" value="Metal-dep_hydrolase_composite"/>
</dbReference>
<accession>A0A5S3PXH3</accession>
<dbReference type="EMBL" id="VATY01000001">
    <property type="protein sequence ID" value="TMM57967.1"/>
    <property type="molecule type" value="Genomic_DNA"/>
</dbReference>